<dbReference type="AlphaFoldDB" id="A0A6B1DRE7"/>
<gene>
    <name evidence="1" type="ORF">F4Y08_02930</name>
</gene>
<protein>
    <recommendedName>
        <fullName evidence="2">DUF4258 domain-containing protein</fullName>
    </recommendedName>
</protein>
<reference evidence="1" key="1">
    <citation type="submission" date="2019-09" db="EMBL/GenBank/DDBJ databases">
        <title>Characterisation of the sponge microbiome using genome-centric metagenomics.</title>
        <authorList>
            <person name="Engelberts J.P."/>
            <person name="Robbins S.J."/>
            <person name="De Goeij J.M."/>
            <person name="Aranda M."/>
            <person name="Bell S.C."/>
            <person name="Webster N.S."/>
        </authorList>
    </citation>
    <scope>NUCLEOTIDE SEQUENCE</scope>
    <source>
        <strain evidence="1">SB0662_bin_9</strain>
    </source>
</reference>
<organism evidence="1">
    <name type="scientific">Caldilineaceae bacterium SB0662_bin_9</name>
    <dbReference type="NCBI Taxonomy" id="2605258"/>
    <lineage>
        <taxon>Bacteria</taxon>
        <taxon>Bacillati</taxon>
        <taxon>Chloroflexota</taxon>
        <taxon>Caldilineae</taxon>
        <taxon>Caldilineales</taxon>
        <taxon>Caldilineaceae</taxon>
    </lineage>
</organism>
<evidence type="ECO:0000313" key="1">
    <source>
        <dbReference type="EMBL" id="MYD89282.1"/>
    </source>
</evidence>
<proteinExistence type="predicted"/>
<accession>A0A6B1DRE7</accession>
<evidence type="ECO:0008006" key="2">
    <source>
        <dbReference type="Google" id="ProtNLM"/>
    </source>
</evidence>
<name>A0A6B1DRE7_9CHLR</name>
<comment type="caution">
    <text evidence="1">The sequence shown here is derived from an EMBL/GenBank/DDBJ whole genome shotgun (WGS) entry which is preliminary data.</text>
</comment>
<sequence>MAFQLHRFAETLASPDAVSPSRSSPMVQLYYRIYSDLRGRNRYVCIVLKRAHGYSFILTAYLTRSIQGERA</sequence>
<dbReference type="EMBL" id="VXPY01000015">
    <property type="protein sequence ID" value="MYD89282.1"/>
    <property type="molecule type" value="Genomic_DNA"/>
</dbReference>